<dbReference type="AlphaFoldDB" id="A0A0C2WR89"/>
<feature type="region of interest" description="Disordered" evidence="1">
    <location>
        <begin position="1"/>
        <end position="36"/>
    </location>
</feature>
<accession>A0A0C2WR89</accession>
<dbReference type="HOGENOM" id="CLU_1907966_0_0_1"/>
<gene>
    <name evidence="2" type="ORF">M408DRAFT_8511</name>
</gene>
<evidence type="ECO:0000313" key="3">
    <source>
        <dbReference type="Proteomes" id="UP000054097"/>
    </source>
</evidence>
<organism evidence="2 3">
    <name type="scientific">Serendipita vermifera MAFF 305830</name>
    <dbReference type="NCBI Taxonomy" id="933852"/>
    <lineage>
        <taxon>Eukaryota</taxon>
        <taxon>Fungi</taxon>
        <taxon>Dikarya</taxon>
        <taxon>Basidiomycota</taxon>
        <taxon>Agaricomycotina</taxon>
        <taxon>Agaricomycetes</taxon>
        <taxon>Sebacinales</taxon>
        <taxon>Serendipitaceae</taxon>
        <taxon>Serendipita</taxon>
    </lineage>
</organism>
<reference evidence="2 3" key="1">
    <citation type="submission" date="2014-04" db="EMBL/GenBank/DDBJ databases">
        <authorList>
            <consortium name="DOE Joint Genome Institute"/>
            <person name="Kuo A."/>
            <person name="Zuccaro A."/>
            <person name="Kohler A."/>
            <person name="Nagy L.G."/>
            <person name="Floudas D."/>
            <person name="Copeland A."/>
            <person name="Barry K.W."/>
            <person name="Cichocki N."/>
            <person name="Veneault-Fourrey C."/>
            <person name="LaButti K."/>
            <person name="Lindquist E.A."/>
            <person name="Lipzen A."/>
            <person name="Lundell T."/>
            <person name="Morin E."/>
            <person name="Murat C."/>
            <person name="Sun H."/>
            <person name="Tunlid A."/>
            <person name="Henrissat B."/>
            <person name="Grigoriev I.V."/>
            <person name="Hibbett D.S."/>
            <person name="Martin F."/>
            <person name="Nordberg H.P."/>
            <person name="Cantor M.N."/>
            <person name="Hua S.X."/>
        </authorList>
    </citation>
    <scope>NUCLEOTIDE SEQUENCE [LARGE SCALE GENOMIC DNA]</scope>
    <source>
        <strain evidence="2 3">MAFF 305830</strain>
    </source>
</reference>
<dbReference type="Proteomes" id="UP000054097">
    <property type="component" value="Unassembled WGS sequence"/>
</dbReference>
<sequence>MPFCHSTQKSKRTEAGGSGGAEGEVRMGRQREQGLQLSDTSTRLQNGLEQAIDWGMGGGGFPTRAANKKSVMYMVPVIVAREYFHGPYPTMTIAIAHVQKNSQMRIWFVGARPSKTVMGQQKCGRGGDKKRKR</sequence>
<keyword evidence="3" id="KW-1185">Reference proteome</keyword>
<evidence type="ECO:0000313" key="2">
    <source>
        <dbReference type="EMBL" id="KIM28678.1"/>
    </source>
</evidence>
<proteinExistence type="predicted"/>
<dbReference type="EMBL" id="KN824291">
    <property type="protein sequence ID" value="KIM28678.1"/>
    <property type="molecule type" value="Genomic_DNA"/>
</dbReference>
<reference evidence="3" key="2">
    <citation type="submission" date="2015-01" db="EMBL/GenBank/DDBJ databases">
        <title>Evolutionary Origins and Diversification of the Mycorrhizal Mutualists.</title>
        <authorList>
            <consortium name="DOE Joint Genome Institute"/>
            <consortium name="Mycorrhizal Genomics Consortium"/>
            <person name="Kohler A."/>
            <person name="Kuo A."/>
            <person name="Nagy L.G."/>
            <person name="Floudas D."/>
            <person name="Copeland A."/>
            <person name="Barry K.W."/>
            <person name="Cichocki N."/>
            <person name="Veneault-Fourrey C."/>
            <person name="LaButti K."/>
            <person name="Lindquist E.A."/>
            <person name="Lipzen A."/>
            <person name="Lundell T."/>
            <person name="Morin E."/>
            <person name="Murat C."/>
            <person name="Riley R."/>
            <person name="Ohm R."/>
            <person name="Sun H."/>
            <person name="Tunlid A."/>
            <person name="Henrissat B."/>
            <person name="Grigoriev I.V."/>
            <person name="Hibbett D.S."/>
            <person name="Martin F."/>
        </authorList>
    </citation>
    <scope>NUCLEOTIDE SEQUENCE [LARGE SCALE GENOMIC DNA]</scope>
    <source>
        <strain evidence="3">MAFF 305830</strain>
    </source>
</reference>
<evidence type="ECO:0000256" key="1">
    <source>
        <dbReference type="SAM" id="MobiDB-lite"/>
    </source>
</evidence>
<protein>
    <submittedName>
        <fullName evidence="2">Uncharacterized protein</fullName>
    </submittedName>
</protein>
<feature type="compositionally biased region" description="Basic and acidic residues" evidence="1">
    <location>
        <begin position="23"/>
        <end position="32"/>
    </location>
</feature>
<name>A0A0C2WR89_SERVB</name>